<sequence length="131" mass="13496">MPTPLEQFTTMAAAIAEAAARSQLGQDLLVTNEPGDVDALELDSEASPQTVTGHFAVVMAGTPGSMTASLAPSGDAGMFDIQLVITPQGSDEQVVFTATVEDSMGLADSYRALLDAKRDPGADPDIQNTVA</sequence>
<comment type="caution">
    <text evidence="1">The sequence shown here is derived from an EMBL/GenBank/DDBJ whole genome shotgun (WGS) entry which is preliminary data.</text>
</comment>
<name>A0A840YA49_9PROT</name>
<dbReference type="RefSeq" id="WP_184520774.1">
    <property type="nucleotide sequence ID" value="NZ_JACIJD010000019.1"/>
</dbReference>
<proteinExistence type="predicted"/>
<dbReference type="AlphaFoldDB" id="A0A840YA49"/>
<gene>
    <name evidence="1" type="ORF">FHS87_003638</name>
</gene>
<protein>
    <submittedName>
        <fullName evidence="1">Uncharacterized protein</fullName>
    </submittedName>
</protein>
<reference evidence="1 2" key="1">
    <citation type="submission" date="2020-08" db="EMBL/GenBank/DDBJ databases">
        <title>Genomic Encyclopedia of Type Strains, Phase IV (KMG-IV): sequencing the most valuable type-strain genomes for metagenomic binning, comparative biology and taxonomic classification.</title>
        <authorList>
            <person name="Goeker M."/>
        </authorList>
    </citation>
    <scope>NUCLEOTIDE SEQUENCE [LARGE SCALE GENOMIC DNA]</scope>
    <source>
        <strain evidence="1 2">DSM 25622</strain>
    </source>
</reference>
<accession>A0A840YA49</accession>
<dbReference type="Proteomes" id="UP000580654">
    <property type="component" value="Unassembled WGS sequence"/>
</dbReference>
<evidence type="ECO:0000313" key="1">
    <source>
        <dbReference type="EMBL" id="MBB5695579.1"/>
    </source>
</evidence>
<evidence type="ECO:0000313" key="2">
    <source>
        <dbReference type="Proteomes" id="UP000580654"/>
    </source>
</evidence>
<keyword evidence="2" id="KW-1185">Reference proteome</keyword>
<dbReference type="EMBL" id="JACIJD010000019">
    <property type="protein sequence ID" value="MBB5695579.1"/>
    <property type="molecule type" value="Genomic_DNA"/>
</dbReference>
<organism evidence="1 2">
    <name type="scientific">Muricoccus pecuniae</name>
    <dbReference type="NCBI Taxonomy" id="693023"/>
    <lineage>
        <taxon>Bacteria</taxon>
        <taxon>Pseudomonadati</taxon>
        <taxon>Pseudomonadota</taxon>
        <taxon>Alphaproteobacteria</taxon>
        <taxon>Acetobacterales</taxon>
        <taxon>Roseomonadaceae</taxon>
        <taxon>Muricoccus</taxon>
    </lineage>
</organism>